<proteinExistence type="predicted"/>
<keyword evidence="2" id="KW-0597">Phosphoprotein</keyword>
<dbReference type="Proteomes" id="UP000304951">
    <property type="component" value="Unassembled WGS sequence"/>
</dbReference>
<evidence type="ECO:0000313" key="5">
    <source>
        <dbReference type="Proteomes" id="UP000304951"/>
    </source>
</evidence>
<dbReference type="SUPFAM" id="SSF50129">
    <property type="entry name" value="GroES-like"/>
    <property type="match status" value="1"/>
</dbReference>
<keyword evidence="4" id="KW-0808">Transferase</keyword>
<dbReference type="InterPro" id="IPR052711">
    <property type="entry name" value="Zinc_ADH-like"/>
</dbReference>
<dbReference type="AlphaFoldDB" id="A0A4S8SA55"/>
<evidence type="ECO:0000256" key="2">
    <source>
        <dbReference type="ARBA" id="ARBA00022553"/>
    </source>
</evidence>
<dbReference type="InterPro" id="IPR023213">
    <property type="entry name" value="CAT-like_dom_sf"/>
</dbReference>
<dbReference type="Gene3D" id="3.30.300.30">
    <property type="match status" value="1"/>
</dbReference>
<protein>
    <submittedName>
        <fullName evidence="4">CoA-dependent acyltransferase</fullName>
    </submittedName>
</protein>
<dbReference type="GO" id="GO:0016491">
    <property type="term" value="F:oxidoreductase activity"/>
    <property type="evidence" value="ECO:0007669"/>
    <property type="project" value="InterPro"/>
</dbReference>
<dbReference type="InterPro" id="IPR013149">
    <property type="entry name" value="ADH-like_C"/>
</dbReference>
<evidence type="ECO:0000259" key="3">
    <source>
        <dbReference type="SMART" id="SM00829"/>
    </source>
</evidence>
<evidence type="ECO:0000313" key="4">
    <source>
        <dbReference type="EMBL" id="THV67258.1"/>
    </source>
</evidence>
<dbReference type="PANTHER" id="PTHR45033:SF3">
    <property type="entry name" value="DEHYDROGENASE, PUTATIVE (AFU_ORTHOLOGUE AFUA_2G13270)-RELATED"/>
    <property type="match status" value="1"/>
</dbReference>
<dbReference type="SUPFAM" id="SSF51735">
    <property type="entry name" value="NAD(P)-binding Rossmann-fold domains"/>
    <property type="match status" value="1"/>
</dbReference>
<accession>A0A4S8SA55</accession>
<dbReference type="EMBL" id="QZAF01000423">
    <property type="protein sequence ID" value="THV67258.1"/>
    <property type="molecule type" value="Genomic_DNA"/>
</dbReference>
<gene>
    <name evidence="4" type="ORF">D6D28_07622</name>
</gene>
<dbReference type="SUPFAM" id="SSF52777">
    <property type="entry name" value="CoA-dependent acyltransferases"/>
    <property type="match status" value="2"/>
</dbReference>
<dbReference type="SUPFAM" id="SSF56801">
    <property type="entry name" value="Acetyl-CoA synthetase-like"/>
    <property type="match status" value="1"/>
</dbReference>
<keyword evidence="4" id="KW-0012">Acyltransferase</keyword>
<name>A0A4S8SA55_AURPU</name>
<evidence type="ECO:0000256" key="1">
    <source>
        <dbReference type="ARBA" id="ARBA00022450"/>
    </source>
</evidence>
<comment type="caution">
    <text evidence="4">The sequence shown here is derived from an EMBL/GenBank/DDBJ whole genome shotgun (WGS) entry which is preliminary data.</text>
</comment>
<sequence length="1038" mass="114291">MQRRGRPGHVYYPLQLSLVSKPTPGPKQLLVKIEAAALNHRDLFIRQNLYPDISFKAPLLCDGAGVVVEEGASCSSNLLGRRVILTPCRGWKDSLSGPESWSNFNTIGGVGPDHTIGTAQTYALVDEKEVEAAPDHLTAVESAALPAAGLTAWRALMVKSGNAKSGHNILITGIGGGVALQILQFATALGCNVFVTSGCGEKIAKATQLGAVGGVIYKDEEWNKKLVEKLPAERPYLDAVIDGAGGDIVVKSIPLLKPGGVVSSYGMTLAPVMDWPMQAVFKNIELKGSTLGSRTEFSDMVKFVEAKQIRPIISRTVRGLDKLEEIEGLFEDLKAGRQFVVPDGICDPLHPISTHLKPFAITILLKFIMTQSKSSTLEASYPTAVTEIAKACHILDAQVEDAYPCTPQQIQQISEDRCEVFHLILSFGPNGDLERWIRSVQKVVSMNSILRTRIVCHQSKFLQIVTTEEHTTEYLTGDVEQFLNDEKAFEMNLGTPLFRTAVIGRRFVATIHHAVMDYWSLNSFLRGDAAMLYLGQEPIHRAAFKDFVSLCAGIDRAKADSFWAARFRGSVSIYPPMPASAIARPSEKLEKTITLNLMSRGIAESHIAWYAEAAWALTIATYADNESIAYGIVMSGRSSMLGDAGNTLGPTTVELPVLITVQPSMTVDALVKGRATALRELKSNPLFLQYSLENIAATNNTARIASKFQSLFNIVPPQPISLPTTEEESKSVSLERVIKRSHGGFALTFLCRLVDESIILEALYDPAVLDRDHVDRILNQFEHDLRTLIEVSADTRLGDLQRLSPQDRDDLIRWHTLSHETDNSRFHALRGFDVCPSNQTWIVDPKNIDQLVPVGSIGEFLVEMTPSTRELSTQASHLSPRWLESFRPSGTGTLRRTGELGKYSQDGCLVRIGKRENRIKLGSQIVQLEAIEETIRSCNQVKDIVVVSKIISGRTRLVAVVTLKGVEAAAKDPWQLQPLPAALISTTNDCLHVVRQNAEMSLELNDVPVLWHVVSSLPRIKGRDIDREAVRLWLKDVK</sequence>
<dbReference type="Gene3D" id="3.90.180.10">
    <property type="entry name" value="Medium-chain alcohol dehydrogenases, catalytic domain"/>
    <property type="match status" value="1"/>
</dbReference>
<dbReference type="CDD" id="cd05188">
    <property type="entry name" value="MDR"/>
    <property type="match status" value="1"/>
</dbReference>
<dbReference type="PANTHER" id="PTHR45033">
    <property type="match status" value="1"/>
</dbReference>
<organism evidence="4 5">
    <name type="scientific">Aureobasidium pullulans</name>
    <name type="common">Black yeast</name>
    <name type="synonym">Pullularia pullulans</name>
    <dbReference type="NCBI Taxonomy" id="5580"/>
    <lineage>
        <taxon>Eukaryota</taxon>
        <taxon>Fungi</taxon>
        <taxon>Dikarya</taxon>
        <taxon>Ascomycota</taxon>
        <taxon>Pezizomycotina</taxon>
        <taxon>Dothideomycetes</taxon>
        <taxon>Dothideomycetidae</taxon>
        <taxon>Dothideales</taxon>
        <taxon>Saccotheciaceae</taxon>
        <taxon>Aureobasidium</taxon>
    </lineage>
</organism>
<dbReference type="GO" id="GO:0016746">
    <property type="term" value="F:acyltransferase activity"/>
    <property type="evidence" value="ECO:0007669"/>
    <property type="project" value="UniProtKB-KW"/>
</dbReference>
<dbReference type="Pfam" id="PF00668">
    <property type="entry name" value="Condensation"/>
    <property type="match status" value="1"/>
</dbReference>
<dbReference type="Gene3D" id="3.30.559.10">
    <property type="entry name" value="Chloramphenicol acetyltransferase-like domain"/>
    <property type="match status" value="1"/>
</dbReference>
<dbReference type="Gene3D" id="3.40.50.720">
    <property type="entry name" value="NAD(P)-binding Rossmann-like Domain"/>
    <property type="match status" value="1"/>
</dbReference>
<dbReference type="InterPro" id="IPR001242">
    <property type="entry name" value="Condensation_dom"/>
</dbReference>
<dbReference type="Pfam" id="PF08240">
    <property type="entry name" value="ADH_N"/>
    <property type="match status" value="1"/>
</dbReference>
<dbReference type="FunFam" id="3.40.50.720:FF:000481">
    <property type="entry name" value="Alcohol dehydrogenase, variant"/>
    <property type="match status" value="1"/>
</dbReference>
<dbReference type="InterPro" id="IPR045851">
    <property type="entry name" value="AMP-bd_C_sf"/>
</dbReference>
<keyword evidence="1" id="KW-0596">Phosphopantetheine</keyword>
<dbReference type="InterPro" id="IPR036291">
    <property type="entry name" value="NAD(P)-bd_dom_sf"/>
</dbReference>
<dbReference type="InterPro" id="IPR020843">
    <property type="entry name" value="ER"/>
</dbReference>
<dbReference type="InterPro" id="IPR013154">
    <property type="entry name" value="ADH-like_N"/>
</dbReference>
<dbReference type="SMART" id="SM00829">
    <property type="entry name" value="PKS_ER"/>
    <property type="match status" value="1"/>
</dbReference>
<dbReference type="Gene3D" id="3.30.559.30">
    <property type="entry name" value="Nonribosomal peptide synthetase, condensation domain"/>
    <property type="match status" value="1"/>
</dbReference>
<feature type="domain" description="Enoyl reductase (ER)" evidence="3">
    <location>
        <begin position="5"/>
        <end position="341"/>
    </location>
</feature>
<reference evidence="4 5" key="1">
    <citation type="submission" date="2018-10" db="EMBL/GenBank/DDBJ databases">
        <title>Fifty Aureobasidium pullulans genomes reveal a recombining polyextremotolerant generalist.</title>
        <authorList>
            <person name="Gostincar C."/>
            <person name="Turk M."/>
            <person name="Zajc J."/>
            <person name="Gunde-Cimerman N."/>
        </authorList>
    </citation>
    <scope>NUCLEOTIDE SEQUENCE [LARGE SCALE GENOMIC DNA]</scope>
    <source>
        <strain evidence="4 5">EXF-11900</strain>
    </source>
</reference>
<dbReference type="InterPro" id="IPR011032">
    <property type="entry name" value="GroES-like_sf"/>
</dbReference>
<dbReference type="Pfam" id="PF00107">
    <property type="entry name" value="ADH_zinc_N"/>
    <property type="match status" value="1"/>
</dbReference>